<accession>A0A8J6YWR7</accession>
<evidence type="ECO:0000259" key="8">
    <source>
        <dbReference type="Pfam" id="PF00155"/>
    </source>
</evidence>
<dbReference type="InterPro" id="IPR015422">
    <property type="entry name" value="PyrdxlP-dep_Trfase_small"/>
</dbReference>
<evidence type="ECO:0000313" key="9">
    <source>
        <dbReference type="EMBL" id="MBE3639310.1"/>
    </source>
</evidence>
<evidence type="ECO:0000256" key="3">
    <source>
        <dbReference type="ARBA" id="ARBA00011738"/>
    </source>
</evidence>
<dbReference type="InterPro" id="IPR015421">
    <property type="entry name" value="PyrdxlP-dep_Trfase_major"/>
</dbReference>
<dbReference type="GO" id="GO:0006520">
    <property type="term" value="P:amino acid metabolic process"/>
    <property type="evidence" value="ECO:0007669"/>
    <property type="project" value="InterPro"/>
</dbReference>
<feature type="compositionally biased region" description="Basic and acidic residues" evidence="7">
    <location>
        <begin position="416"/>
        <end position="429"/>
    </location>
</feature>
<dbReference type="PANTHER" id="PTHR11879">
    <property type="entry name" value="ASPARTATE AMINOTRANSFERASE"/>
    <property type="match status" value="1"/>
</dbReference>
<comment type="caution">
    <text evidence="9">The sequence shown here is derived from an EMBL/GenBank/DDBJ whole genome shotgun (WGS) entry which is preliminary data.</text>
</comment>
<dbReference type="EMBL" id="JACVXA010000044">
    <property type="protein sequence ID" value="MBE3639310.1"/>
    <property type="molecule type" value="Genomic_DNA"/>
</dbReference>
<dbReference type="InterPro" id="IPR000796">
    <property type="entry name" value="Asp_trans"/>
</dbReference>
<keyword evidence="4 9" id="KW-0032">Aminotransferase</keyword>
<sequence>MLDTSRLPLHLDSMARARRRAIGDGTRRGPAPGPSGDAGLAGLLHDYLTGGCFLEADRLVATVTAGGRGALRLALDLLRGTHPEATVWLPAPGRDRDAALAVHLGLNIRPYPWSDAAGIATGPMLDRLGATAPGDVILVQACGHDPTGLDLGPGEWSALAQLCRQTGAVPLIDLSQAGPAAGPAAAMEGPAALMAAVPEALLAVSAAQGFGLEEERTGLLYLQAETPEEAGAALLHLQRLTALAIGMPPLAGARAAAHLLASPELRHDWEAEMRRLRMSLGTTRAALAEALAERIGGTDWSPLAGGRGLFACLPLDPAGRLQLWTDHGIATAAGGRVNLSGLDEAMIARLAEALPPCLAATGPAPRGLAAMLACLPDSGDPAGDPPAGTAASGEAPLPREEGTAPESGQSEAEQDAQWRRAAAERRAAEETPASADTQDGPQPAGAEPPP</sequence>
<dbReference type="GO" id="GO:0030170">
    <property type="term" value="F:pyridoxal phosphate binding"/>
    <property type="evidence" value="ECO:0007669"/>
    <property type="project" value="InterPro"/>
</dbReference>
<evidence type="ECO:0000256" key="2">
    <source>
        <dbReference type="ARBA" id="ARBA00007441"/>
    </source>
</evidence>
<evidence type="ECO:0000313" key="10">
    <source>
        <dbReference type="Proteomes" id="UP000609121"/>
    </source>
</evidence>
<gene>
    <name evidence="9" type="ORF">ICN82_14010</name>
</gene>
<dbReference type="GO" id="GO:0042802">
    <property type="term" value="F:identical protein binding"/>
    <property type="evidence" value="ECO:0007669"/>
    <property type="project" value="TreeGrafter"/>
</dbReference>
<keyword evidence="5" id="KW-0808">Transferase</keyword>
<organism evidence="9 10">
    <name type="scientific">Mangrovicoccus algicola</name>
    <dbReference type="NCBI Taxonomy" id="2771008"/>
    <lineage>
        <taxon>Bacteria</taxon>
        <taxon>Pseudomonadati</taxon>
        <taxon>Pseudomonadota</taxon>
        <taxon>Alphaproteobacteria</taxon>
        <taxon>Rhodobacterales</taxon>
        <taxon>Paracoccaceae</taxon>
        <taxon>Mangrovicoccus</taxon>
    </lineage>
</organism>
<evidence type="ECO:0000256" key="1">
    <source>
        <dbReference type="ARBA" id="ARBA00001933"/>
    </source>
</evidence>
<feature type="region of interest" description="Disordered" evidence="7">
    <location>
        <begin position="379"/>
        <end position="450"/>
    </location>
</feature>
<name>A0A8J6YWR7_9RHOB</name>
<dbReference type="RefSeq" id="WP_193183849.1">
    <property type="nucleotide sequence ID" value="NZ_JACVXA010000044.1"/>
</dbReference>
<keyword evidence="10" id="KW-1185">Reference proteome</keyword>
<dbReference type="Pfam" id="PF00155">
    <property type="entry name" value="Aminotran_1_2"/>
    <property type="match status" value="1"/>
</dbReference>
<reference evidence="9" key="1">
    <citation type="submission" date="2020-09" db="EMBL/GenBank/DDBJ databases">
        <title>A novel bacterium of genus Mangrovicoccus, isolated from South China Sea.</title>
        <authorList>
            <person name="Huang H."/>
            <person name="Mo K."/>
            <person name="Hu Y."/>
        </authorList>
    </citation>
    <scope>NUCLEOTIDE SEQUENCE</scope>
    <source>
        <strain evidence="9">HB182678</strain>
    </source>
</reference>
<dbReference type="InterPro" id="IPR015424">
    <property type="entry name" value="PyrdxlP-dep_Trfase"/>
</dbReference>
<evidence type="ECO:0000256" key="4">
    <source>
        <dbReference type="ARBA" id="ARBA00022576"/>
    </source>
</evidence>
<dbReference type="Gene3D" id="3.40.640.10">
    <property type="entry name" value="Type I PLP-dependent aspartate aminotransferase-like (Major domain)"/>
    <property type="match status" value="1"/>
</dbReference>
<feature type="compositionally biased region" description="Low complexity" evidence="7">
    <location>
        <begin position="379"/>
        <end position="393"/>
    </location>
</feature>
<dbReference type="SUPFAM" id="SSF53383">
    <property type="entry name" value="PLP-dependent transferases"/>
    <property type="match status" value="1"/>
</dbReference>
<feature type="domain" description="Aminotransferase class I/classII large" evidence="8">
    <location>
        <begin position="14"/>
        <end position="354"/>
    </location>
</feature>
<dbReference type="PANTHER" id="PTHR11879:SF22">
    <property type="entry name" value="ASPARTATE AMINOTRANSFERASE, MITOCHONDRIAL"/>
    <property type="match status" value="1"/>
</dbReference>
<dbReference type="Proteomes" id="UP000609121">
    <property type="component" value="Unassembled WGS sequence"/>
</dbReference>
<dbReference type="InterPro" id="IPR004839">
    <property type="entry name" value="Aminotransferase_I/II_large"/>
</dbReference>
<dbReference type="PRINTS" id="PR00799">
    <property type="entry name" value="TRANSAMINASE"/>
</dbReference>
<dbReference type="Gene3D" id="3.90.1150.10">
    <property type="entry name" value="Aspartate Aminotransferase, domain 1"/>
    <property type="match status" value="1"/>
</dbReference>
<dbReference type="GO" id="GO:0008483">
    <property type="term" value="F:transaminase activity"/>
    <property type="evidence" value="ECO:0007669"/>
    <property type="project" value="UniProtKB-KW"/>
</dbReference>
<comment type="cofactor">
    <cofactor evidence="1">
        <name>pyridoxal 5'-phosphate</name>
        <dbReference type="ChEBI" id="CHEBI:597326"/>
    </cofactor>
</comment>
<proteinExistence type="inferred from homology"/>
<comment type="similarity">
    <text evidence="2">Belongs to the class-I pyridoxal-phosphate-dependent aminotransferase family.</text>
</comment>
<protein>
    <submittedName>
        <fullName evidence="9">Aminotransferase class I/II-fold pyridoxal phosphate-dependent enzyme</fullName>
    </submittedName>
</protein>
<evidence type="ECO:0000256" key="5">
    <source>
        <dbReference type="ARBA" id="ARBA00022679"/>
    </source>
</evidence>
<dbReference type="AlphaFoldDB" id="A0A8J6YWR7"/>
<evidence type="ECO:0000256" key="6">
    <source>
        <dbReference type="ARBA" id="ARBA00022898"/>
    </source>
</evidence>
<evidence type="ECO:0000256" key="7">
    <source>
        <dbReference type="SAM" id="MobiDB-lite"/>
    </source>
</evidence>
<keyword evidence="6" id="KW-0663">Pyridoxal phosphate</keyword>
<comment type="subunit">
    <text evidence="3">Homodimer.</text>
</comment>